<dbReference type="Proteomes" id="UP001138672">
    <property type="component" value="Unassembled WGS sequence"/>
</dbReference>
<evidence type="ECO:0000313" key="6">
    <source>
        <dbReference type="Proteomes" id="UP001138672"/>
    </source>
</evidence>
<dbReference type="NCBIfam" id="TIGR04183">
    <property type="entry name" value="Por_Secre_tail"/>
    <property type="match status" value="1"/>
</dbReference>
<evidence type="ECO:0000313" key="5">
    <source>
        <dbReference type="EMBL" id="MDQ0335861.1"/>
    </source>
</evidence>
<sequence>MRKNYLLVYALLTCFLANAQTPSLISDINPTGDSDVSLASAKSMIEFKGNLYFTANDGVNGTELWMYDGTTTSLFFDINPGSAGSDCDNFYIINDKLVFTADNGTNGIEWWITDGVAENTQMVTDIYPGASDGVSFSSFASSSSFIVFKDKVYFTGISDDEGYELWSTDGTEAGTALVKNIRFSFVSSNPEDYAILNDELIFSCIEGLWKTDGTEAGTVEINGDLDPGDLVTLNDKVVFWDNSNAIWTTDGTAAGTVQIKTLNRPTTNNLNEPAFTVIGDQAFFAGSDATYGAELWITDGTETGTQLVLDAEPGSEGYTPQNKVVFNNKLYYKGDDGANGIELWTSDGTDSGTYMVKDIASGSSSGFVLPSEIYATDKYIYMSAGGSFNTNLWISDGTEDGTEAVIITEDDENKPKRFYAYNDGVFFFALNSTTTGREPHFISEDEALSVSDSDVAYIHLYPNPTSDFAIIDNTSQSIQSVLVSDITGKVIDTISDVKDSKIKVSLLNKTSGIYFIQINTAYSSVTKKVIKN</sequence>
<evidence type="ECO:0000256" key="2">
    <source>
        <dbReference type="SAM" id="SignalP"/>
    </source>
</evidence>
<gene>
    <name evidence="4" type="ORF">J2Z56_002656</name>
    <name evidence="5" type="ORF">J2Z57_002313</name>
</gene>
<name>A0A9X0YPF6_9FLAO</name>
<reference evidence="4" key="1">
    <citation type="submission" date="2021-03" db="EMBL/GenBank/DDBJ databases">
        <title>Genomic Encyclopedia of Type Strains, Phase IV (KMG-IV): sequencing the most valuable type-strain genomes for metagenomic binning, comparative biology and taxonomic classification.</title>
        <authorList>
            <person name="Goeker M."/>
        </authorList>
    </citation>
    <scope>NUCLEOTIDE SEQUENCE</scope>
    <source>
        <strain evidence="4">DSM 15523</strain>
        <strain evidence="5 7">DSM 16476</strain>
    </source>
</reference>
<feature type="domain" description="Secretion system C-terminal sorting" evidence="3">
    <location>
        <begin position="460"/>
        <end position="530"/>
    </location>
</feature>
<proteinExistence type="predicted"/>
<feature type="signal peptide" evidence="2">
    <location>
        <begin position="1"/>
        <end position="19"/>
    </location>
</feature>
<evidence type="ECO:0000313" key="4">
    <source>
        <dbReference type="EMBL" id="MBP1840726.1"/>
    </source>
</evidence>
<feature type="chain" id="PRO_5040750038" evidence="2">
    <location>
        <begin position="20"/>
        <end position="532"/>
    </location>
</feature>
<dbReference type="OrthoDB" id="3179827at2"/>
<organism evidence="4 6">
    <name type="scientific">Formosa algae</name>
    <dbReference type="NCBI Taxonomy" id="225843"/>
    <lineage>
        <taxon>Bacteria</taxon>
        <taxon>Pseudomonadati</taxon>
        <taxon>Bacteroidota</taxon>
        <taxon>Flavobacteriia</taxon>
        <taxon>Flavobacteriales</taxon>
        <taxon>Flavobacteriaceae</taxon>
        <taxon>Formosa</taxon>
    </lineage>
</organism>
<dbReference type="Pfam" id="PF18962">
    <property type="entry name" value="Por_Secre_tail"/>
    <property type="match status" value="1"/>
</dbReference>
<evidence type="ECO:0000259" key="3">
    <source>
        <dbReference type="Pfam" id="PF18962"/>
    </source>
</evidence>
<evidence type="ECO:0000313" key="7">
    <source>
        <dbReference type="Proteomes" id="UP001231587"/>
    </source>
</evidence>
<keyword evidence="7" id="KW-1185">Reference proteome</keyword>
<dbReference type="EMBL" id="JAGGJQ010000007">
    <property type="protein sequence ID" value="MBP1840726.1"/>
    <property type="molecule type" value="Genomic_DNA"/>
</dbReference>
<dbReference type="AlphaFoldDB" id="A0A9X0YPF6"/>
<dbReference type="Proteomes" id="UP001231587">
    <property type="component" value="Unassembled WGS sequence"/>
</dbReference>
<accession>A0A9X0YPF6</accession>
<evidence type="ECO:0000256" key="1">
    <source>
        <dbReference type="ARBA" id="ARBA00022729"/>
    </source>
</evidence>
<dbReference type="RefSeq" id="WP_057780264.1">
    <property type="nucleotide sequence ID" value="NZ_JAGGJQ010000007.1"/>
</dbReference>
<dbReference type="EMBL" id="JAUSUU010000007">
    <property type="protein sequence ID" value="MDQ0335861.1"/>
    <property type="molecule type" value="Genomic_DNA"/>
</dbReference>
<keyword evidence="1 2" id="KW-0732">Signal</keyword>
<protein>
    <submittedName>
        <fullName evidence="4">ELWxxDGT repeat protein</fullName>
    </submittedName>
</protein>
<dbReference type="InterPro" id="IPR026444">
    <property type="entry name" value="Secre_tail"/>
</dbReference>
<comment type="caution">
    <text evidence="4">The sequence shown here is derived from an EMBL/GenBank/DDBJ whole genome shotgun (WGS) entry which is preliminary data.</text>
</comment>